<proteinExistence type="predicted"/>
<keyword evidence="2" id="KW-1185">Reference proteome</keyword>
<sequence length="486" mass="53599">MTGTDEHGLKIQKASREKGMEPLAFCDELSQYFRNLASKANISYTRFSRTTEQDHINAVQRLWRGLDAKGLIYKGSHEGWYSISDECFYTDKQVSRVPAASGSEEHYISSETGTKVEWTHEENYKFRLSAFRESLLAHFQTHPEAIFPEQYHAEVIATLSGPIDDLSVSRPSSRLSWGIPVPNDTEHTIYVWIDALTVYLSASGYPWSSAGGSGLGTGWPPNAQIIGKDILRFHAIYLPAMLQALGIPLTHQLLTHSHWTVDQRKMSKSLGNVADPIEAIDEFGVDVVRYYLARIGGKFKDDVDWSHSQVEKHAREITSLLGNLYMRITSRKIKQRAEDAGLSGAVRTLANSADKNSSVHALLTKTESLRGAVQGKMDGLLIADALDDIIAALAQANQVMTETAPWAPSTSPATVAAVYEATLETLRVCGILLQPFMPSKAEMLLDALGVEPGQRTMEYAELGKGAIGEVRSVRLFDVPKSKAGSE</sequence>
<evidence type="ECO:0000313" key="2">
    <source>
        <dbReference type="Proteomes" id="UP001148662"/>
    </source>
</evidence>
<evidence type="ECO:0000313" key="1">
    <source>
        <dbReference type="EMBL" id="KAJ3553901.1"/>
    </source>
</evidence>
<dbReference type="Proteomes" id="UP001148662">
    <property type="component" value="Unassembled WGS sequence"/>
</dbReference>
<gene>
    <name evidence="1" type="ORF">NM688_g3375</name>
</gene>
<accession>A0ACC1T5Q7</accession>
<reference evidence="1" key="1">
    <citation type="submission" date="2022-07" db="EMBL/GenBank/DDBJ databases">
        <title>Genome Sequence of Phlebia brevispora.</title>
        <authorList>
            <person name="Buettner E."/>
        </authorList>
    </citation>
    <scope>NUCLEOTIDE SEQUENCE</scope>
    <source>
        <strain evidence="1">MPL23</strain>
    </source>
</reference>
<protein>
    <submittedName>
        <fullName evidence="1">Uncharacterized protein</fullName>
    </submittedName>
</protein>
<name>A0ACC1T5Q7_9APHY</name>
<dbReference type="EMBL" id="JANHOG010000485">
    <property type="protein sequence ID" value="KAJ3553901.1"/>
    <property type="molecule type" value="Genomic_DNA"/>
</dbReference>
<organism evidence="1 2">
    <name type="scientific">Phlebia brevispora</name>
    <dbReference type="NCBI Taxonomy" id="194682"/>
    <lineage>
        <taxon>Eukaryota</taxon>
        <taxon>Fungi</taxon>
        <taxon>Dikarya</taxon>
        <taxon>Basidiomycota</taxon>
        <taxon>Agaricomycotina</taxon>
        <taxon>Agaricomycetes</taxon>
        <taxon>Polyporales</taxon>
        <taxon>Meruliaceae</taxon>
        <taxon>Phlebia</taxon>
    </lineage>
</organism>
<comment type="caution">
    <text evidence="1">The sequence shown here is derived from an EMBL/GenBank/DDBJ whole genome shotgun (WGS) entry which is preliminary data.</text>
</comment>